<dbReference type="InterPro" id="IPR036086">
    <property type="entry name" value="ParB/Sulfiredoxin_sf"/>
</dbReference>
<dbReference type="GO" id="GO:0005694">
    <property type="term" value="C:chromosome"/>
    <property type="evidence" value="ECO:0007669"/>
    <property type="project" value="TreeGrafter"/>
</dbReference>
<organism evidence="5 6">
    <name type="scientific">Fuerstiella marisgermanici</name>
    <dbReference type="NCBI Taxonomy" id="1891926"/>
    <lineage>
        <taxon>Bacteria</taxon>
        <taxon>Pseudomonadati</taxon>
        <taxon>Planctomycetota</taxon>
        <taxon>Planctomycetia</taxon>
        <taxon>Planctomycetales</taxon>
        <taxon>Planctomycetaceae</taxon>
        <taxon>Fuerstiella</taxon>
    </lineage>
</organism>
<dbReference type="FunFam" id="1.10.10.2830:FF:000001">
    <property type="entry name" value="Chromosome partitioning protein ParB"/>
    <property type="match status" value="1"/>
</dbReference>
<accession>A0A1P8WQN5</accession>
<evidence type="ECO:0000256" key="1">
    <source>
        <dbReference type="ARBA" id="ARBA00006295"/>
    </source>
</evidence>
<dbReference type="AlphaFoldDB" id="A0A1P8WQN5"/>
<dbReference type="Pfam" id="PF02195">
    <property type="entry name" value="ParB_N"/>
    <property type="match status" value="1"/>
</dbReference>
<evidence type="ECO:0000313" key="5">
    <source>
        <dbReference type="EMBL" id="APZ96375.1"/>
    </source>
</evidence>
<dbReference type="CDD" id="cd16393">
    <property type="entry name" value="SPO0J_N"/>
    <property type="match status" value="1"/>
</dbReference>
<dbReference type="Gene3D" id="1.10.10.2830">
    <property type="match status" value="1"/>
</dbReference>
<evidence type="ECO:0000256" key="2">
    <source>
        <dbReference type="ARBA" id="ARBA00022829"/>
    </source>
</evidence>
<dbReference type="Gene3D" id="3.90.1530.30">
    <property type="match status" value="1"/>
</dbReference>
<evidence type="ECO:0000256" key="3">
    <source>
        <dbReference type="SAM" id="MobiDB-lite"/>
    </source>
</evidence>
<dbReference type="RefSeq" id="WP_077027416.1">
    <property type="nucleotide sequence ID" value="NZ_CP017641.1"/>
</dbReference>
<comment type="similarity">
    <text evidence="1">Belongs to the ParB family.</text>
</comment>
<evidence type="ECO:0000259" key="4">
    <source>
        <dbReference type="SMART" id="SM00470"/>
    </source>
</evidence>
<dbReference type="EMBL" id="CP017641">
    <property type="protein sequence ID" value="APZ96375.1"/>
    <property type="molecule type" value="Genomic_DNA"/>
</dbReference>
<dbReference type="SUPFAM" id="SSF109709">
    <property type="entry name" value="KorB DNA-binding domain-like"/>
    <property type="match status" value="1"/>
</dbReference>
<dbReference type="Pfam" id="PF17762">
    <property type="entry name" value="HTH_ParB"/>
    <property type="match status" value="1"/>
</dbReference>
<dbReference type="OrthoDB" id="9802051at2"/>
<gene>
    <name evidence="5" type="primary">parB_4</name>
    <name evidence="5" type="ORF">Fuma_06044</name>
</gene>
<feature type="domain" description="ParB-like N-terminal" evidence="4">
    <location>
        <begin position="57"/>
        <end position="150"/>
    </location>
</feature>
<dbReference type="SMART" id="SM00470">
    <property type="entry name" value="ParB"/>
    <property type="match status" value="1"/>
</dbReference>
<reference evidence="5 6" key="1">
    <citation type="journal article" date="2016" name="Front. Microbiol.">
        <title>Fuerstia marisgermanicae gen. nov., sp. nov., an Unusual Member of the Phylum Planctomycetes from the German Wadden Sea.</title>
        <authorList>
            <person name="Kohn T."/>
            <person name="Heuer A."/>
            <person name="Jogler M."/>
            <person name="Vollmers J."/>
            <person name="Boedeker C."/>
            <person name="Bunk B."/>
            <person name="Rast P."/>
            <person name="Borchert D."/>
            <person name="Glockner I."/>
            <person name="Freese H.M."/>
            <person name="Klenk H.P."/>
            <person name="Overmann J."/>
            <person name="Kaster A.K."/>
            <person name="Rohde M."/>
            <person name="Wiegand S."/>
            <person name="Jogler C."/>
        </authorList>
    </citation>
    <scope>NUCLEOTIDE SEQUENCE [LARGE SCALE GENOMIC DNA]</scope>
    <source>
        <strain evidence="5 6">NH11</strain>
    </source>
</reference>
<dbReference type="GO" id="GO:0003677">
    <property type="term" value="F:DNA binding"/>
    <property type="evidence" value="ECO:0007669"/>
    <property type="project" value="InterPro"/>
</dbReference>
<keyword evidence="2" id="KW-0159">Chromosome partition</keyword>
<sequence>MSTTRRKLDALRAQVDESMGQRTLRATGGDTEPSHPPQFSPVPSEKDIGRRSKLSLGTLDLNRVIPDPNQPRRQFDNDELARLAESLQQTGQLQPIRVRWDEEQKSWIIISGERRYRAARLAGLKTIDCSFHENDLTNSATLEQQLVENLQREDLTPLEEAEAYTQLMQINDWNGKQLAAALHISPSRITRAMALLSLPDDVQQQVQTGDLAAATAYELTKVSDPLEQRNLASQAVEGRMTQRDIAATLKAQRRQKRRSSTGVNLTFLADNGLRVQVRSPRRQTYPDVLEALQQAVEDVQLRIDSRVFL</sequence>
<protein>
    <submittedName>
        <fullName evidence="5">Chromosome-partitioning protein ParB</fullName>
    </submittedName>
</protein>
<dbReference type="InterPro" id="IPR050336">
    <property type="entry name" value="Chromosome_partition/occlusion"/>
</dbReference>
<dbReference type="PANTHER" id="PTHR33375:SF1">
    <property type="entry name" value="CHROMOSOME-PARTITIONING PROTEIN PARB-RELATED"/>
    <property type="match status" value="1"/>
</dbReference>
<evidence type="ECO:0000313" key="6">
    <source>
        <dbReference type="Proteomes" id="UP000187735"/>
    </source>
</evidence>
<proteinExistence type="inferred from homology"/>
<dbReference type="SUPFAM" id="SSF110849">
    <property type="entry name" value="ParB/Sulfiredoxin"/>
    <property type="match status" value="1"/>
</dbReference>
<name>A0A1P8WQN5_9PLAN</name>
<dbReference type="STRING" id="1891926.Fuma_06044"/>
<dbReference type="InterPro" id="IPR004437">
    <property type="entry name" value="ParB/RepB/Spo0J"/>
</dbReference>
<dbReference type="KEGG" id="fmr:Fuma_06044"/>
<feature type="compositionally biased region" description="Basic and acidic residues" evidence="3">
    <location>
        <begin position="1"/>
        <end position="10"/>
    </location>
</feature>
<keyword evidence="6" id="KW-1185">Reference proteome</keyword>
<dbReference type="NCBIfam" id="TIGR00180">
    <property type="entry name" value="parB_part"/>
    <property type="match status" value="1"/>
</dbReference>
<feature type="region of interest" description="Disordered" evidence="3">
    <location>
        <begin position="1"/>
        <end position="49"/>
    </location>
</feature>
<dbReference type="GO" id="GO:0045881">
    <property type="term" value="P:positive regulation of sporulation resulting in formation of a cellular spore"/>
    <property type="evidence" value="ECO:0007669"/>
    <property type="project" value="TreeGrafter"/>
</dbReference>
<dbReference type="InterPro" id="IPR041468">
    <property type="entry name" value="HTH_ParB/Spo0J"/>
</dbReference>
<dbReference type="InterPro" id="IPR003115">
    <property type="entry name" value="ParB_N"/>
</dbReference>
<dbReference type="Proteomes" id="UP000187735">
    <property type="component" value="Chromosome"/>
</dbReference>
<dbReference type="GO" id="GO:0007059">
    <property type="term" value="P:chromosome segregation"/>
    <property type="evidence" value="ECO:0007669"/>
    <property type="project" value="UniProtKB-KW"/>
</dbReference>
<dbReference type="PANTHER" id="PTHR33375">
    <property type="entry name" value="CHROMOSOME-PARTITIONING PROTEIN PARB-RELATED"/>
    <property type="match status" value="1"/>
</dbReference>